<evidence type="ECO:0000256" key="5">
    <source>
        <dbReference type="ARBA" id="ARBA00023136"/>
    </source>
</evidence>
<sequence>MENFGGDFLSTEKKRKRFRISGKLIFNIIVLGITFYLIVFFCVSENGMIDLLSSPDGFIWGWIIAGIVAFDMNIVIDSIVTQILIRIQYPDFRFIDALKVALVGVFFGAVTPSNTGGQPMQLYLLSKMKVGVGFGSACMTQKFVYYQIVTGVFSVLAIIIKFDYFKAAFTNIWSTLFIVLGFLTQTVVTVLFLVVSFSPKITGKIIKFIDKILHKFKFIKNPDKKVKSLKEQVELFHSGNKLLYENKKRMILLYALVALQVIAILSVPYFVYLSFDMHSIAVEHGQVPLNFLDTICIQSFVLFTSNLVPLPGASGGAELAFTMYFGPFFVVGLANKIKPAILLWRFITYYGAILISAPFSYLTKGKRIDDAIKENELSEENELEEIKTE</sequence>
<keyword evidence="8" id="KW-1185">Reference proteome</keyword>
<keyword evidence="4 6" id="KW-1133">Transmembrane helix</keyword>
<feature type="transmembrane region" description="Helical" evidence="6">
    <location>
        <begin position="20"/>
        <end position="39"/>
    </location>
</feature>
<dbReference type="PANTHER" id="PTHR37693">
    <property type="entry name" value="PHOSPHATIDYLGLYCEROL LYSYLTRANSFERASE"/>
    <property type="match status" value="1"/>
</dbReference>
<dbReference type="EMBL" id="SNUZ01000017">
    <property type="protein sequence ID" value="MCL3788562.1"/>
    <property type="molecule type" value="Genomic_DNA"/>
</dbReference>
<proteinExistence type="inferred from homology"/>
<comment type="caution">
    <text evidence="7">The sequence shown here is derived from an EMBL/GenBank/DDBJ whole genome shotgun (WGS) entry which is preliminary data.</text>
</comment>
<dbReference type="InterPro" id="IPR022791">
    <property type="entry name" value="L-PG_synthase/AglD"/>
</dbReference>
<keyword evidence="6" id="KW-0808">Transferase</keyword>
<name>A0ABT0NKT7_9FIRM</name>
<evidence type="ECO:0000256" key="6">
    <source>
        <dbReference type="RuleBase" id="RU363042"/>
    </source>
</evidence>
<evidence type="ECO:0000313" key="7">
    <source>
        <dbReference type="EMBL" id="MCL3788562.1"/>
    </source>
</evidence>
<comment type="subcellular location">
    <subcellularLocation>
        <location evidence="1 6">Cell membrane</location>
        <topology evidence="1 6">Multi-pass membrane protein</topology>
    </subcellularLocation>
</comment>
<dbReference type="PROSITE" id="PS00487">
    <property type="entry name" value="IMP_DH_GMP_RED"/>
    <property type="match status" value="1"/>
</dbReference>
<feature type="transmembrane region" description="Helical" evidence="6">
    <location>
        <begin position="59"/>
        <end position="85"/>
    </location>
</feature>
<dbReference type="PANTHER" id="PTHR37693:SF1">
    <property type="entry name" value="INTEGRAL MEMBRANE PROTEIN"/>
    <property type="match status" value="1"/>
</dbReference>
<evidence type="ECO:0000256" key="2">
    <source>
        <dbReference type="ARBA" id="ARBA00022475"/>
    </source>
</evidence>
<keyword evidence="6" id="KW-0443">Lipid metabolism</keyword>
<comment type="similarity">
    <text evidence="6">Belongs to the LPG synthase family.</text>
</comment>
<feature type="transmembrane region" description="Helical" evidence="6">
    <location>
        <begin position="172"/>
        <end position="197"/>
    </location>
</feature>
<protein>
    <recommendedName>
        <fullName evidence="6">Phosphatidylglycerol lysyltransferase</fullName>
        <ecNumber evidence="6">2.3.2.3</ecNumber>
    </recommendedName>
    <alternativeName>
        <fullName evidence="6">Lysylphosphatidylglycerol synthase</fullName>
    </alternativeName>
</protein>
<feature type="transmembrane region" description="Helical" evidence="6">
    <location>
        <begin position="317"/>
        <end position="335"/>
    </location>
</feature>
<dbReference type="NCBIfam" id="TIGR00374">
    <property type="entry name" value="flippase-like domain"/>
    <property type="match status" value="1"/>
</dbReference>
<evidence type="ECO:0000256" key="4">
    <source>
        <dbReference type="ARBA" id="ARBA00022989"/>
    </source>
</evidence>
<feature type="transmembrane region" description="Helical" evidence="6">
    <location>
        <begin position="143"/>
        <end position="160"/>
    </location>
</feature>
<evidence type="ECO:0000313" key="8">
    <source>
        <dbReference type="Proteomes" id="UP001056693"/>
    </source>
</evidence>
<feature type="transmembrane region" description="Helical" evidence="6">
    <location>
        <begin position="251"/>
        <end position="271"/>
    </location>
</feature>
<dbReference type="InterPro" id="IPR015875">
    <property type="entry name" value="IMP_DH/GMP_Rdtase_CS"/>
</dbReference>
<comment type="function">
    <text evidence="6">Catalyzes the transfer of a lysyl group from L-lysyl-tRNA(Lys) to membrane-bound phosphatidylglycerol (PG), which produces lysylphosphatidylglycerol (LPG), a major component of the bacterial membrane with a positive net charge. LPG synthesis contributes to bacterial virulence as it is involved in the resistance mechanism against cationic antimicrobial peptides (CAMP) produces by the host's immune system (defensins, cathelicidins) and by the competing microorganisms.</text>
</comment>
<evidence type="ECO:0000256" key="3">
    <source>
        <dbReference type="ARBA" id="ARBA00022692"/>
    </source>
</evidence>
<keyword evidence="2" id="KW-1003">Cell membrane</keyword>
<accession>A0ABT0NKT7</accession>
<keyword evidence="5 6" id="KW-0472">Membrane</keyword>
<dbReference type="EC" id="2.3.2.3" evidence="6"/>
<keyword evidence="6" id="KW-0046">Antibiotic resistance</keyword>
<reference evidence="7 8" key="1">
    <citation type="submission" date="2019-03" db="EMBL/GenBank/DDBJ databases">
        <authorList>
            <person name="Molinero N."/>
            <person name="Sanchez B."/>
            <person name="Walker A."/>
            <person name="Duncan S."/>
            <person name="Delgado S."/>
            <person name="Margolles A."/>
        </authorList>
    </citation>
    <scope>NUCLEOTIDE SEQUENCE [LARGE SCALE GENOMIC DNA]</scope>
    <source>
        <strain evidence="7 8">IPLA60002</strain>
    </source>
</reference>
<evidence type="ECO:0000256" key="1">
    <source>
        <dbReference type="ARBA" id="ARBA00004651"/>
    </source>
</evidence>
<dbReference type="Proteomes" id="UP001056693">
    <property type="component" value="Unassembled WGS sequence"/>
</dbReference>
<gene>
    <name evidence="6" type="primary">mprF</name>
    <name evidence="7" type="ORF">E2N93_11305</name>
</gene>
<organism evidence="7 8">
    <name type="scientific">Ruminococcus bromii</name>
    <dbReference type="NCBI Taxonomy" id="40518"/>
    <lineage>
        <taxon>Bacteria</taxon>
        <taxon>Bacillati</taxon>
        <taxon>Bacillota</taxon>
        <taxon>Clostridia</taxon>
        <taxon>Eubacteriales</taxon>
        <taxon>Oscillospiraceae</taxon>
        <taxon>Ruminococcus</taxon>
    </lineage>
</organism>
<feature type="transmembrane region" description="Helical" evidence="6">
    <location>
        <begin position="341"/>
        <end position="363"/>
    </location>
</feature>
<dbReference type="Pfam" id="PF03706">
    <property type="entry name" value="LPG_synthase_TM"/>
    <property type="match status" value="1"/>
</dbReference>
<keyword evidence="3 6" id="KW-0812">Transmembrane</keyword>
<comment type="catalytic activity">
    <reaction evidence="6">
        <text>L-lysyl-tRNA(Lys) + a 1,2-diacyl-sn-glycero-3-phospho-(1'-sn-glycerol) = a 1,2-diacyl-sn-glycero-3-phospho-1'-(3'-O-L-lysyl)-sn-glycerol + tRNA(Lys)</text>
        <dbReference type="Rhea" id="RHEA:10668"/>
        <dbReference type="Rhea" id="RHEA-COMP:9696"/>
        <dbReference type="Rhea" id="RHEA-COMP:9697"/>
        <dbReference type="ChEBI" id="CHEBI:64716"/>
        <dbReference type="ChEBI" id="CHEBI:75792"/>
        <dbReference type="ChEBI" id="CHEBI:78442"/>
        <dbReference type="ChEBI" id="CHEBI:78529"/>
        <dbReference type="EC" id="2.3.2.3"/>
    </reaction>
</comment>